<dbReference type="PANTHER" id="PTHR45825:SF2">
    <property type="entry name" value="STARCH SYNTHASE 2, CHLOROPLASTIC_AMYLOPLASTIC"/>
    <property type="match status" value="1"/>
</dbReference>
<dbReference type="Pfam" id="PF13692">
    <property type="entry name" value="Glyco_trans_1_4"/>
    <property type="match status" value="1"/>
</dbReference>
<protein>
    <recommendedName>
        <fullName evidence="5">Starch synthase catalytic domain-containing protein</fullName>
    </recommendedName>
</protein>
<evidence type="ECO:0000256" key="1">
    <source>
        <dbReference type="ARBA" id="ARBA00004727"/>
    </source>
</evidence>
<dbReference type="PANTHER" id="PTHR45825">
    <property type="entry name" value="GRANULE-BOUND STARCH SYNTHASE 1, CHLOROPLASTIC/AMYLOPLASTIC"/>
    <property type="match status" value="1"/>
</dbReference>
<evidence type="ECO:0000256" key="3">
    <source>
        <dbReference type="ARBA" id="ARBA00022679"/>
    </source>
</evidence>
<dbReference type="Pfam" id="PF08323">
    <property type="entry name" value="Glyco_transf_5"/>
    <property type="match status" value="1"/>
</dbReference>
<keyword evidence="4" id="KW-0750">Starch biosynthesis</keyword>
<evidence type="ECO:0000256" key="4">
    <source>
        <dbReference type="ARBA" id="ARBA00022922"/>
    </source>
</evidence>
<dbReference type="Proteomes" id="UP001497522">
    <property type="component" value="Chromosome 7"/>
</dbReference>
<comment type="pathway">
    <text evidence="1">Glycan biosynthesis; starch biosynthesis.</text>
</comment>
<sequence length="522" mass="57592">MSALSLSVFDKEFSVWMQIEEHQRCHLLLHESQDEHSKPACPRVNDKGQKNWVSVKVTPRNTSAMQTSPPLSVRPFITAWPAPSTPQSGGTKLIPLTQVAQAQAPDHDTAGDADSIQAVELPPLAGPPSVMNVIVVAAECAPWSKTGGLGDVVGSLPKALSCHSHNIMVVAPQYTNYADARETGIWKIYNVSGQDMEVGYFHTFEDGVDFVFINSSIFHAVASNNYGGSHEVACHIPCRGVCYGDSNLVFIASDWHPALLPVYLQVYYQDNGLMEFMHSILVIHNMAPQSGILSWIPALRVMTTITYSLDTLPLGKSASKAVLQREPGLPVCNEVPLIGFIQHLDYQKGMDWLAGAMPWMMDQDLQLVMLGTGCKDLEDMLHHFEGCYFDKLCGWVGLSVRTAHHITAGADILLMPSCFEPCGLNQLYAMRYGTVQVVHSVGGLQEIVQPLDPFTASGMGWTFDRAEVSGFTDALKNAMWTYCDFKNNLDWHKGSTECHRIRAGTMQLSSMRKCYMAAKYSQ</sequence>
<name>A0ABP1BT37_9BRYO</name>
<dbReference type="SUPFAM" id="SSF53756">
    <property type="entry name" value="UDP-Glycosyltransferase/glycogen phosphorylase"/>
    <property type="match status" value="1"/>
</dbReference>
<accession>A0ABP1BT37</accession>
<feature type="domain" description="Starch synthase catalytic" evidence="5">
    <location>
        <begin position="132"/>
        <end position="289"/>
    </location>
</feature>
<dbReference type="EMBL" id="OZ023708">
    <property type="protein sequence ID" value="CAK9879454.1"/>
    <property type="molecule type" value="Genomic_DNA"/>
</dbReference>
<evidence type="ECO:0000256" key="2">
    <source>
        <dbReference type="ARBA" id="ARBA00022676"/>
    </source>
</evidence>
<keyword evidence="7" id="KW-1185">Reference proteome</keyword>
<evidence type="ECO:0000313" key="7">
    <source>
        <dbReference type="Proteomes" id="UP001497522"/>
    </source>
</evidence>
<proteinExistence type="predicted"/>
<dbReference type="InterPro" id="IPR013534">
    <property type="entry name" value="Starch_synth_cat_dom"/>
</dbReference>
<evidence type="ECO:0000259" key="5">
    <source>
        <dbReference type="Pfam" id="PF08323"/>
    </source>
</evidence>
<dbReference type="Gene3D" id="3.40.50.2000">
    <property type="entry name" value="Glycogen Phosphorylase B"/>
    <property type="match status" value="2"/>
</dbReference>
<gene>
    <name evidence="6" type="ORF">CSSPJE1EN2_LOCUS20988</name>
</gene>
<evidence type="ECO:0000313" key="6">
    <source>
        <dbReference type="EMBL" id="CAK9879454.1"/>
    </source>
</evidence>
<keyword evidence="2" id="KW-0328">Glycosyltransferase</keyword>
<keyword evidence="3" id="KW-0808">Transferase</keyword>
<organism evidence="6 7">
    <name type="scientific">Sphagnum jensenii</name>
    <dbReference type="NCBI Taxonomy" id="128206"/>
    <lineage>
        <taxon>Eukaryota</taxon>
        <taxon>Viridiplantae</taxon>
        <taxon>Streptophyta</taxon>
        <taxon>Embryophyta</taxon>
        <taxon>Bryophyta</taxon>
        <taxon>Sphagnophytina</taxon>
        <taxon>Sphagnopsida</taxon>
        <taxon>Sphagnales</taxon>
        <taxon>Sphagnaceae</taxon>
        <taxon>Sphagnum</taxon>
    </lineage>
</organism>
<reference evidence="6" key="1">
    <citation type="submission" date="2024-03" db="EMBL/GenBank/DDBJ databases">
        <authorList>
            <consortium name="ELIXIR-Norway"/>
            <consortium name="Elixir Norway"/>
        </authorList>
    </citation>
    <scope>NUCLEOTIDE SEQUENCE</scope>
</reference>